<evidence type="ECO:0000313" key="6">
    <source>
        <dbReference type="Proteomes" id="UP000680656"/>
    </source>
</evidence>
<evidence type="ECO:0000256" key="1">
    <source>
        <dbReference type="ARBA" id="ARBA00023002"/>
    </source>
</evidence>
<dbReference type="PANTHER" id="PTHR43485">
    <property type="entry name" value="HYDROGENASE-4 COMPONENT G"/>
    <property type="match status" value="1"/>
</dbReference>
<dbReference type="KEGG" id="mrtj:KHC33_05315"/>
<dbReference type="InterPro" id="IPR052197">
    <property type="entry name" value="ComplexI_49kDa-like"/>
</dbReference>
<gene>
    <name evidence="5" type="ORF">KHC33_05315</name>
</gene>
<dbReference type="Gene3D" id="1.10.645.10">
    <property type="entry name" value="Cytochrome-c3 Hydrogenase, chain B"/>
    <property type="match status" value="1"/>
</dbReference>
<accession>A0A8E7B030</accession>
<dbReference type="GO" id="GO:0048038">
    <property type="term" value="F:quinone binding"/>
    <property type="evidence" value="ECO:0007669"/>
    <property type="project" value="InterPro"/>
</dbReference>
<feature type="domain" description="NADH-quinone oxidoreductase subunit D" evidence="4">
    <location>
        <begin position="284"/>
        <end position="439"/>
    </location>
</feature>
<dbReference type="PANTHER" id="PTHR43485:SF1">
    <property type="entry name" value="FORMATE HYDROGENLYASE SUBUNIT 5-RELATED"/>
    <property type="match status" value="1"/>
</dbReference>
<dbReference type="Proteomes" id="UP000680656">
    <property type="component" value="Chromosome"/>
</dbReference>
<keyword evidence="1 5" id="KW-0560">Oxidoreductase</keyword>
<dbReference type="InterPro" id="IPR001135">
    <property type="entry name" value="NADH_Q_OxRdtase_suD"/>
</dbReference>
<evidence type="ECO:0000259" key="4">
    <source>
        <dbReference type="Pfam" id="PF00346"/>
    </source>
</evidence>
<name>A0A8E7B030_9EURY</name>
<reference evidence="5 6" key="1">
    <citation type="submission" date="2021-05" db="EMBL/GenBank/DDBJ databases">
        <title>A novel Methanospirillum isolate from a pyrite-forming mixed culture.</title>
        <authorList>
            <person name="Bunk B."/>
            <person name="Sproer C."/>
            <person name="Spring S."/>
            <person name="Pester M."/>
        </authorList>
    </citation>
    <scope>NUCLEOTIDE SEQUENCE [LARGE SCALE GENOMIC DNA]</scope>
    <source>
        <strain evidence="5 6">J.3.6.1-F.2.7.3</strain>
    </source>
</reference>
<keyword evidence="6" id="KW-1185">Reference proteome</keyword>
<dbReference type="EMBL" id="CP075546">
    <property type="protein sequence ID" value="QVV89920.1"/>
    <property type="molecule type" value="Genomic_DNA"/>
</dbReference>
<dbReference type="RefSeq" id="WP_214420700.1">
    <property type="nucleotide sequence ID" value="NZ_CP075546.1"/>
</dbReference>
<dbReference type="Gene3D" id="3.30.460.80">
    <property type="entry name" value="NADH:ubiquinone oxidoreductase, 30kDa subunit"/>
    <property type="match status" value="1"/>
</dbReference>
<dbReference type="InterPro" id="IPR037232">
    <property type="entry name" value="NADH_quin_OxRdtase_su_C/D-like"/>
</dbReference>
<dbReference type="EC" id="1.6.5.11" evidence="5"/>
<dbReference type="GO" id="GO:0008137">
    <property type="term" value="F:NADH dehydrogenase (ubiquinone) activity"/>
    <property type="evidence" value="ECO:0007669"/>
    <property type="project" value="InterPro"/>
</dbReference>
<dbReference type="GeneID" id="65096581"/>
<dbReference type="AlphaFoldDB" id="A0A8E7B030"/>
<dbReference type="Pfam" id="PF00329">
    <property type="entry name" value="Complex1_30kDa"/>
    <property type="match status" value="1"/>
</dbReference>
<dbReference type="InterPro" id="IPR001268">
    <property type="entry name" value="NADH_UbQ_OxRdtase_30kDa_su"/>
</dbReference>
<sequence>MSVMGSPGLPSSWLIKSDATAVYYSVPAEDLKNILTAELARESRLVWIFCTDESRTTEVFRLWYVIEEAERPEFIVLVVDTSHPESIASLYPVASYFERKIADEFGIRFEGSVDERRLLLHECYPEGFYPLRKTTKNGPVQTTEKTAPYEFRQVQGTAVYQVPVGPVHAGIIEPGHFRFSVIGETIVNLELRLGYLHRGIEKLAEGSDPFSGIRIAESISGDESAALACCYAMAIETIASIRIPDRAAALRVILLELERSYSLLSDLAGMVTDVAFSAAAARFLIIREELQRSCEMITGSRFLKGILTVGGLSRDIPDDLLMALKDTVIQSLVDLEEVFTWTLSVPSVIDRFSTTGVVREPLIDPLALSGPIARASGRACDVRADHPYGWYLAHPPCVIFKRDGDVLARFSVKGEEIRASLTLIKEMIPDIPKGPVHVTATIRDGFSLSALESPRGRTLFWIKVIDGKIDRFAVSTASFCNWLAIEHAVMGNIVPDFPVINKSLNLSYAGTDL</sequence>
<protein>
    <submittedName>
        <fullName evidence="5">NADH-quinone oxidoreductase subunit C</fullName>
        <ecNumber evidence="5">1.6.5.11</ecNumber>
    </submittedName>
</protein>
<dbReference type="InterPro" id="IPR029014">
    <property type="entry name" value="NiFe-Hase_large"/>
</dbReference>
<dbReference type="GO" id="GO:0016651">
    <property type="term" value="F:oxidoreductase activity, acting on NAD(P)H"/>
    <property type="evidence" value="ECO:0007669"/>
    <property type="project" value="InterPro"/>
</dbReference>
<feature type="domain" description="NADH:ubiquinone oxidoreductase 30kDa subunit" evidence="3">
    <location>
        <begin position="26"/>
        <end position="135"/>
    </location>
</feature>
<proteinExistence type="predicted"/>
<evidence type="ECO:0000313" key="5">
    <source>
        <dbReference type="EMBL" id="QVV89920.1"/>
    </source>
</evidence>
<dbReference type="Pfam" id="PF00346">
    <property type="entry name" value="Complex1_49kDa"/>
    <property type="match status" value="1"/>
</dbReference>
<dbReference type="GO" id="GO:0051287">
    <property type="term" value="F:NAD binding"/>
    <property type="evidence" value="ECO:0007669"/>
    <property type="project" value="InterPro"/>
</dbReference>
<keyword evidence="2" id="KW-0520">NAD</keyword>
<dbReference type="SUPFAM" id="SSF56762">
    <property type="entry name" value="HydB/Nqo4-like"/>
    <property type="match status" value="1"/>
</dbReference>
<dbReference type="SUPFAM" id="SSF143243">
    <property type="entry name" value="Nqo5-like"/>
    <property type="match status" value="1"/>
</dbReference>
<evidence type="ECO:0000259" key="3">
    <source>
        <dbReference type="Pfam" id="PF00329"/>
    </source>
</evidence>
<organism evidence="5 6">
    <name type="scientific">Methanospirillum purgamenti</name>
    <dbReference type="NCBI Taxonomy" id="2834276"/>
    <lineage>
        <taxon>Archaea</taxon>
        <taxon>Methanobacteriati</taxon>
        <taxon>Methanobacteriota</taxon>
        <taxon>Stenosarchaea group</taxon>
        <taxon>Methanomicrobia</taxon>
        <taxon>Methanomicrobiales</taxon>
        <taxon>Methanospirillaceae</taxon>
        <taxon>Methanospirillum</taxon>
    </lineage>
</organism>
<evidence type="ECO:0000256" key="2">
    <source>
        <dbReference type="ARBA" id="ARBA00023027"/>
    </source>
</evidence>